<dbReference type="EMBL" id="RZNJ01000002">
    <property type="protein sequence ID" value="RUT32599.1"/>
    <property type="molecule type" value="Genomic_DNA"/>
</dbReference>
<dbReference type="InterPro" id="IPR055170">
    <property type="entry name" value="GFO_IDH_MocA-like_dom"/>
</dbReference>
<proteinExistence type="predicted"/>
<dbReference type="SUPFAM" id="SSF55347">
    <property type="entry name" value="Glyceraldehyde-3-phosphate dehydrogenase-like, C-terminal domain"/>
    <property type="match status" value="1"/>
</dbReference>
<keyword evidence="1" id="KW-0560">Oxidoreductase</keyword>
<dbReference type="AlphaFoldDB" id="A0A433XES0"/>
<protein>
    <submittedName>
        <fullName evidence="4">Gfo/Idh/MocA family oxidoreductase</fullName>
    </submittedName>
</protein>
<dbReference type="OrthoDB" id="9776544at2"/>
<dbReference type="Gene3D" id="3.30.360.10">
    <property type="entry name" value="Dihydrodipicolinate Reductase, domain 2"/>
    <property type="match status" value="1"/>
</dbReference>
<dbReference type="PANTHER" id="PTHR43818:SF11">
    <property type="entry name" value="BCDNA.GH03377"/>
    <property type="match status" value="1"/>
</dbReference>
<comment type="caution">
    <text evidence="4">The sequence shown here is derived from an EMBL/GenBank/DDBJ whole genome shotgun (WGS) entry which is preliminary data.</text>
</comment>
<dbReference type="Pfam" id="PF22725">
    <property type="entry name" value="GFO_IDH_MocA_C3"/>
    <property type="match status" value="1"/>
</dbReference>
<name>A0A433XES0_9HYPH</name>
<keyword evidence="5" id="KW-1185">Reference proteome</keyword>
<dbReference type="PANTHER" id="PTHR43818">
    <property type="entry name" value="BCDNA.GH03377"/>
    <property type="match status" value="1"/>
</dbReference>
<dbReference type="Gene3D" id="3.40.50.720">
    <property type="entry name" value="NAD(P)-binding Rossmann-like Domain"/>
    <property type="match status" value="1"/>
</dbReference>
<dbReference type="Proteomes" id="UP000281547">
    <property type="component" value="Unassembled WGS sequence"/>
</dbReference>
<sequence length="379" mass="40812">MKTFGIGIMGCGNISETYLTLIPRFAGLEVRALADLNPEAARQRGEAFGVAPMSPEEMLGREDVDIVINLTVPDAHFAVSSAILAAGKHVYSEKPFALTLEQAETLRSIATERGLVVCSAPDTFLGGALQQARELIDDGRIGRPTSGTAHVMGRGMEHWHPNPDFFFKKGGGPMLDLGPYYITALVHLLGPVRRVTAISGAARQERIITSQPRAGERVRVETPTTIHAIMQFASDAIVTIGASWDVFAHGHHNIELYGTEGSLFLPDPNWFDGALALTDQSGEREAVPAWDHPLGVPNWQRPSGPDLANHRAAGLADMARAIVEGRSARCDIALATHVVDIMTAILHAGDTGEMVTLTTTCERPAALRPEDARALLKQN</sequence>
<evidence type="ECO:0000256" key="1">
    <source>
        <dbReference type="ARBA" id="ARBA00023002"/>
    </source>
</evidence>
<dbReference type="GO" id="GO:0000166">
    <property type="term" value="F:nucleotide binding"/>
    <property type="evidence" value="ECO:0007669"/>
    <property type="project" value="InterPro"/>
</dbReference>
<dbReference type="RefSeq" id="WP_127187556.1">
    <property type="nucleotide sequence ID" value="NZ_RZNJ01000002.1"/>
</dbReference>
<evidence type="ECO:0000313" key="4">
    <source>
        <dbReference type="EMBL" id="RUT32599.1"/>
    </source>
</evidence>
<evidence type="ECO:0000313" key="5">
    <source>
        <dbReference type="Proteomes" id="UP000281547"/>
    </source>
</evidence>
<feature type="domain" description="GFO/IDH/MocA-like oxidoreductase" evidence="3">
    <location>
        <begin position="130"/>
        <end position="263"/>
    </location>
</feature>
<dbReference type="Pfam" id="PF01408">
    <property type="entry name" value="GFO_IDH_MocA"/>
    <property type="match status" value="1"/>
</dbReference>
<dbReference type="SUPFAM" id="SSF51735">
    <property type="entry name" value="NAD(P)-binding Rossmann-fold domains"/>
    <property type="match status" value="1"/>
</dbReference>
<dbReference type="InterPro" id="IPR036291">
    <property type="entry name" value="NAD(P)-bd_dom_sf"/>
</dbReference>
<evidence type="ECO:0000259" key="3">
    <source>
        <dbReference type="Pfam" id="PF22725"/>
    </source>
</evidence>
<reference evidence="4 5" key="1">
    <citation type="journal article" date="2016" name="Int. J. Syst. Evol. Microbiol.">
        <title>Arsenicitalea aurantiaca gen. nov., sp. nov., a new member of the family Hyphomicrobiaceae, isolated from high-arsenic sediment.</title>
        <authorList>
            <person name="Mu Y."/>
            <person name="Zhou L."/>
            <person name="Zeng X.C."/>
            <person name="Liu L."/>
            <person name="Pan Y."/>
            <person name="Chen X."/>
            <person name="Wang J."/>
            <person name="Li S."/>
            <person name="Li W.J."/>
            <person name="Wang Y."/>
        </authorList>
    </citation>
    <scope>NUCLEOTIDE SEQUENCE [LARGE SCALE GENOMIC DNA]</scope>
    <source>
        <strain evidence="4 5">42-50</strain>
    </source>
</reference>
<accession>A0A433XES0</accession>
<feature type="domain" description="Gfo/Idh/MocA-like oxidoreductase N-terminal" evidence="2">
    <location>
        <begin position="4"/>
        <end position="117"/>
    </location>
</feature>
<dbReference type="InterPro" id="IPR000683">
    <property type="entry name" value="Gfo/Idh/MocA-like_OxRdtase_N"/>
</dbReference>
<dbReference type="GO" id="GO:0016491">
    <property type="term" value="F:oxidoreductase activity"/>
    <property type="evidence" value="ECO:0007669"/>
    <property type="project" value="UniProtKB-KW"/>
</dbReference>
<organism evidence="4 5">
    <name type="scientific">Arsenicitalea aurantiaca</name>
    <dbReference type="NCBI Taxonomy" id="1783274"/>
    <lineage>
        <taxon>Bacteria</taxon>
        <taxon>Pseudomonadati</taxon>
        <taxon>Pseudomonadota</taxon>
        <taxon>Alphaproteobacteria</taxon>
        <taxon>Hyphomicrobiales</taxon>
        <taxon>Devosiaceae</taxon>
        <taxon>Arsenicitalea</taxon>
    </lineage>
</organism>
<gene>
    <name evidence="4" type="ORF">EMQ25_05465</name>
</gene>
<dbReference type="InterPro" id="IPR050463">
    <property type="entry name" value="Gfo/Idh/MocA_oxidrdct_glycsds"/>
</dbReference>
<evidence type="ECO:0000259" key="2">
    <source>
        <dbReference type="Pfam" id="PF01408"/>
    </source>
</evidence>